<evidence type="ECO:0000256" key="4">
    <source>
        <dbReference type="ARBA" id="ARBA00023136"/>
    </source>
</evidence>
<keyword evidence="8" id="KW-1185">Reference proteome</keyword>
<dbReference type="AlphaFoldDB" id="A0A1G8IKU7"/>
<feature type="transmembrane region" description="Helical" evidence="6">
    <location>
        <begin position="65"/>
        <end position="85"/>
    </location>
</feature>
<dbReference type="RefSeq" id="WP_322787577.1">
    <property type="nucleotide sequence ID" value="NZ_FNDK01000024.1"/>
</dbReference>
<feature type="transmembrane region" description="Helical" evidence="6">
    <location>
        <begin position="26"/>
        <end position="45"/>
    </location>
</feature>
<keyword evidence="4 6" id="KW-0472">Membrane</keyword>
<dbReference type="NCBIfam" id="TIGR01593">
    <property type="entry name" value="holin_tox_secr"/>
    <property type="match status" value="1"/>
</dbReference>
<gene>
    <name evidence="7" type="ORF">SAMN05192534_12463</name>
</gene>
<evidence type="ECO:0000256" key="1">
    <source>
        <dbReference type="ARBA" id="ARBA00004141"/>
    </source>
</evidence>
<dbReference type="STRING" id="568899.SAMN05192534_12463"/>
<organism evidence="7 8">
    <name type="scientific">Alteribacillus persepolensis</name>
    <dbReference type="NCBI Taxonomy" id="568899"/>
    <lineage>
        <taxon>Bacteria</taxon>
        <taxon>Bacillati</taxon>
        <taxon>Bacillota</taxon>
        <taxon>Bacilli</taxon>
        <taxon>Bacillales</taxon>
        <taxon>Bacillaceae</taxon>
        <taxon>Alteribacillus</taxon>
    </lineage>
</organism>
<protein>
    <submittedName>
        <fullName evidence="7">Toxin secretion/phage lysis holin</fullName>
    </submittedName>
</protein>
<proteinExistence type="inferred from homology"/>
<feature type="transmembrane region" description="Helical" evidence="6">
    <location>
        <begin position="91"/>
        <end position="109"/>
    </location>
</feature>
<evidence type="ECO:0000256" key="2">
    <source>
        <dbReference type="ARBA" id="ARBA00022692"/>
    </source>
</evidence>
<sequence>MMENGVKVMAAGGTAVVSFLWGEWSMLLNVLLALVIIDYVTGLSAAWKSGELNSSAGLFGIAKKVFIFVIIAVANLIDVALMETGARDEPIVFTAAIVFYIVNEAISITENAGRMSMPLPDKLLQAIKVLKSRSDDKNDKDRSA</sequence>
<reference evidence="8" key="1">
    <citation type="submission" date="2016-10" db="EMBL/GenBank/DDBJ databases">
        <authorList>
            <person name="Varghese N."/>
            <person name="Submissions S."/>
        </authorList>
    </citation>
    <scope>NUCLEOTIDE SEQUENCE [LARGE SCALE GENOMIC DNA]</scope>
    <source>
        <strain evidence="8">DSM 21632</strain>
    </source>
</reference>
<dbReference type="EMBL" id="FNDK01000024">
    <property type="protein sequence ID" value="SDI19534.1"/>
    <property type="molecule type" value="Genomic_DNA"/>
</dbReference>
<evidence type="ECO:0000313" key="7">
    <source>
        <dbReference type="EMBL" id="SDI19534.1"/>
    </source>
</evidence>
<dbReference type="GO" id="GO:0016020">
    <property type="term" value="C:membrane"/>
    <property type="evidence" value="ECO:0007669"/>
    <property type="project" value="UniProtKB-SubCell"/>
</dbReference>
<evidence type="ECO:0000256" key="6">
    <source>
        <dbReference type="SAM" id="Phobius"/>
    </source>
</evidence>
<keyword evidence="2 6" id="KW-0812">Transmembrane</keyword>
<evidence type="ECO:0000313" key="8">
    <source>
        <dbReference type="Proteomes" id="UP000199163"/>
    </source>
</evidence>
<keyword evidence="3 6" id="KW-1133">Transmembrane helix</keyword>
<dbReference type="Pfam" id="PF05105">
    <property type="entry name" value="Phage_holin_4_1"/>
    <property type="match status" value="1"/>
</dbReference>
<name>A0A1G8IKU7_9BACI</name>
<dbReference type="Proteomes" id="UP000199163">
    <property type="component" value="Unassembled WGS sequence"/>
</dbReference>
<evidence type="ECO:0000256" key="3">
    <source>
        <dbReference type="ARBA" id="ARBA00022989"/>
    </source>
</evidence>
<dbReference type="InterPro" id="IPR006480">
    <property type="entry name" value="Phage_holin_4_1"/>
</dbReference>
<comment type="similarity">
    <text evidence="5">Belongs to the bacteriophage holin family. Cp-1 holin subfamily.</text>
</comment>
<evidence type="ECO:0000256" key="5">
    <source>
        <dbReference type="ARBA" id="ARBA00023600"/>
    </source>
</evidence>
<accession>A0A1G8IKU7</accession>
<comment type="subcellular location">
    <subcellularLocation>
        <location evidence="1">Membrane</location>
        <topology evidence="1">Multi-pass membrane protein</topology>
    </subcellularLocation>
</comment>